<evidence type="ECO:0000259" key="3">
    <source>
        <dbReference type="Pfam" id="PF02771"/>
    </source>
</evidence>
<dbReference type="Pfam" id="PF08028">
    <property type="entry name" value="Acyl-CoA_dh_2"/>
    <property type="match status" value="1"/>
</dbReference>
<dbReference type="Proteomes" id="UP001143362">
    <property type="component" value="Unassembled WGS sequence"/>
</dbReference>
<dbReference type="InterPro" id="IPR009100">
    <property type="entry name" value="AcylCoA_DH/oxidase_NM_dom_sf"/>
</dbReference>
<keyword evidence="1" id="KW-0560">Oxidoreductase</keyword>
<dbReference type="PANTHER" id="PTHR48083">
    <property type="entry name" value="MEDIUM-CHAIN SPECIFIC ACYL-COA DEHYDROGENASE, MITOCHONDRIAL-RELATED"/>
    <property type="match status" value="1"/>
</dbReference>
<comment type="similarity">
    <text evidence="2">Belongs to the HpaH/HsaA monooxygenase family.</text>
</comment>
<evidence type="ECO:0000256" key="1">
    <source>
        <dbReference type="ARBA" id="ARBA00023002"/>
    </source>
</evidence>
<dbReference type="InterPro" id="IPR036250">
    <property type="entry name" value="AcylCo_DH-like_C"/>
</dbReference>
<dbReference type="PANTHER" id="PTHR48083:SF19">
    <property type="entry name" value="FLAVIN-DEPENDENT MONOOXYGENASE, OXYGENASE SUBUNIT HSAA"/>
    <property type="match status" value="1"/>
</dbReference>
<dbReference type="InterPro" id="IPR037069">
    <property type="entry name" value="AcylCoA_DH/ox_N_sf"/>
</dbReference>
<dbReference type="Gene3D" id="2.40.110.10">
    <property type="entry name" value="Butyryl-CoA Dehydrogenase, subunit A, domain 2"/>
    <property type="match status" value="1"/>
</dbReference>
<evidence type="ECO:0000313" key="5">
    <source>
        <dbReference type="EMBL" id="MCX2981904.1"/>
    </source>
</evidence>
<feature type="domain" description="Acyl-CoA dehydrogenase/oxidase N-terminal" evidence="3">
    <location>
        <begin position="17"/>
        <end position="93"/>
    </location>
</feature>
<dbReference type="Gene3D" id="1.20.140.10">
    <property type="entry name" value="Butyryl-CoA Dehydrogenase, subunit A, domain 3"/>
    <property type="match status" value="1"/>
</dbReference>
<dbReference type="InterPro" id="IPR013107">
    <property type="entry name" value="Acyl-CoA_DH_C"/>
</dbReference>
<dbReference type="Pfam" id="PF02771">
    <property type="entry name" value="Acyl-CoA_dh_N"/>
    <property type="match status" value="1"/>
</dbReference>
<dbReference type="InterPro" id="IPR050741">
    <property type="entry name" value="Acyl-CoA_dehydrogenase"/>
</dbReference>
<evidence type="ECO:0000259" key="4">
    <source>
        <dbReference type="Pfam" id="PF08028"/>
    </source>
</evidence>
<dbReference type="RefSeq" id="WP_279245899.1">
    <property type="nucleotide sequence ID" value="NZ_SHNN01000002.1"/>
</dbReference>
<dbReference type="GO" id="GO:0004497">
    <property type="term" value="F:monooxygenase activity"/>
    <property type="evidence" value="ECO:0007669"/>
    <property type="project" value="UniProtKB-KW"/>
</dbReference>
<gene>
    <name evidence="5" type="ORF">EYC98_13660</name>
</gene>
<name>A0ABT3TIR9_9GAMM</name>
<evidence type="ECO:0000313" key="6">
    <source>
        <dbReference type="Proteomes" id="UP001143362"/>
    </source>
</evidence>
<keyword evidence="5" id="KW-0503">Monooxygenase</keyword>
<feature type="domain" description="Acyl-CoA dehydrogenase C-terminal" evidence="4">
    <location>
        <begin position="248"/>
        <end position="377"/>
    </location>
</feature>
<organism evidence="5 6">
    <name type="scientific">Candidatus Litorirhabdus singularis</name>
    <dbReference type="NCBI Taxonomy" id="2518993"/>
    <lineage>
        <taxon>Bacteria</taxon>
        <taxon>Pseudomonadati</taxon>
        <taxon>Pseudomonadota</taxon>
        <taxon>Gammaproteobacteria</taxon>
        <taxon>Cellvibrionales</taxon>
        <taxon>Halieaceae</taxon>
        <taxon>Candidatus Litorirhabdus</taxon>
    </lineage>
</organism>
<protein>
    <submittedName>
        <fullName evidence="5">Flavin-dependent monooxygenase</fullName>
    </submittedName>
</protein>
<evidence type="ECO:0000256" key="2">
    <source>
        <dbReference type="ARBA" id="ARBA00049661"/>
    </source>
</evidence>
<dbReference type="EMBL" id="SHNN01000002">
    <property type="protein sequence ID" value="MCX2981904.1"/>
    <property type="molecule type" value="Genomic_DNA"/>
</dbReference>
<comment type="caution">
    <text evidence="5">The sequence shown here is derived from an EMBL/GenBank/DDBJ whole genome shotgun (WGS) entry which is preliminary data.</text>
</comment>
<dbReference type="Gene3D" id="1.10.540.10">
    <property type="entry name" value="Acyl-CoA dehydrogenase/oxidase, N-terminal domain"/>
    <property type="match status" value="1"/>
</dbReference>
<dbReference type="InterPro" id="IPR013786">
    <property type="entry name" value="AcylCoA_DH/ox_N"/>
</dbReference>
<dbReference type="SUPFAM" id="SSF47203">
    <property type="entry name" value="Acyl-CoA dehydrogenase C-terminal domain-like"/>
    <property type="match status" value="1"/>
</dbReference>
<keyword evidence="6" id="KW-1185">Reference proteome</keyword>
<accession>A0ABT3TIR9</accession>
<proteinExistence type="inferred from homology"/>
<reference evidence="5" key="1">
    <citation type="submission" date="2019-02" db="EMBL/GenBank/DDBJ databases">
        <authorList>
            <person name="Li S.-H."/>
        </authorList>
    </citation>
    <scope>NUCLEOTIDE SEQUENCE</scope>
    <source>
        <strain evidence="5">IMCC14734</strain>
    </source>
</reference>
<dbReference type="SUPFAM" id="SSF56645">
    <property type="entry name" value="Acyl-CoA dehydrogenase NM domain-like"/>
    <property type="match status" value="1"/>
</dbReference>
<sequence length="399" mass="43936">MQAEAAVSQVIVTPSEFLERARAMHATLLERRPEARELRRVPDQTIADFKAAGFFKMMQPVRYGGFEMNPRHFYEVVFEIARACPSSGWVLSVLGVHNWQLGLLDDRAQQDVWGRDDNALIASSYAPKGKVVPEEGGYRFSGQWQFSSGSDHSEWIFVGGMIPPANEGDAPGISSFLIPRSDYEIVDDWFTTGLQGSGSKQLVVKDAFVPSYRVHGFDEGFRCVSPGQQLNTNPIYKLPFGQVFVRAVSMPAVGATQGALDAYCEYNANRLNSVGMQAKEFPASQSAGAEARSVISTCRLKMANAYDTLLDKATRGEAYSDLERAEFRYDAARSVDDCVKAVQQLLANSGGSAIYQGNRVNEIFQDMLAFRQHAANQPDSGSKNVGAVLFGQPNMDMFS</sequence>
<dbReference type="InterPro" id="IPR046373">
    <property type="entry name" value="Acyl-CoA_Oxase/DH_mid-dom_sf"/>
</dbReference>
<dbReference type="PIRSF" id="PIRSF016578">
    <property type="entry name" value="HsaA"/>
    <property type="match status" value="1"/>
</dbReference>